<evidence type="ECO:0000313" key="2">
    <source>
        <dbReference type="Proteomes" id="UP000479000"/>
    </source>
</evidence>
<gene>
    <name evidence="1" type="ORF">NTEN_LOCUS4622</name>
</gene>
<name>A0A6H5G835_9HEMI</name>
<organism evidence="1 2">
    <name type="scientific">Nesidiocoris tenuis</name>
    <dbReference type="NCBI Taxonomy" id="355587"/>
    <lineage>
        <taxon>Eukaryota</taxon>
        <taxon>Metazoa</taxon>
        <taxon>Ecdysozoa</taxon>
        <taxon>Arthropoda</taxon>
        <taxon>Hexapoda</taxon>
        <taxon>Insecta</taxon>
        <taxon>Pterygota</taxon>
        <taxon>Neoptera</taxon>
        <taxon>Paraneoptera</taxon>
        <taxon>Hemiptera</taxon>
        <taxon>Heteroptera</taxon>
        <taxon>Panheteroptera</taxon>
        <taxon>Cimicomorpha</taxon>
        <taxon>Miridae</taxon>
        <taxon>Dicyphina</taxon>
        <taxon>Nesidiocoris</taxon>
    </lineage>
</organism>
<dbReference type="Proteomes" id="UP000479000">
    <property type="component" value="Unassembled WGS sequence"/>
</dbReference>
<dbReference type="EMBL" id="CADCXU010006901">
    <property type="protein sequence ID" value="CAA9998339.1"/>
    <property type="molecule type" value="Genomic_DNA"/>
</dbReference>
<accession>A0A6H5G835</accession>
<sequence>MDLSKNLPDLIVNPACARCQKVGQARVGVKRYESGLSTTPKTTVLPALPVINSPGERYDIHIAFFISHQHHRRKGGSTDGVCVKHG</sequence>
<keyword evidence="2" id="KW-1185">Reference proteome</keyword>
<dbReference type="AlphaFoldDB" id="A0A6H5G835"/>
<protein>
    <submittedName>
        <fullName evidence="1">Uncharacterized protein</fullName>
    </submittedName>
</protein>
<reference evidence="1 2" key="1">
    <citation type="submission" date="2020-02" db="EMBL/GenBank/DDBJ databases">
        <authorList>
            <person name="Ferguson B K."/>
        </authorList>
    </citation>
    <scope>NUCLEOTIDE SEQUENCE [LARGE SCALE GENOMIC DNA]</scope>
</reference>
<evidence type="ECO:0000313" key="1">
    <source>
        <dbReference type="EMBL" id="CAA9998339.1"/>
    </source>
</evidence>
<feature type="non-terminal residue" evidence="1">
    <location>
        <position position="86"/>
    </location>
</feature>
<proteinExistence type="predicted"/>